<evidence type="ECO:0000313" key="8">
    <source>
        <dbReference type="Proteomes" id="UP000011991"/>
    </source>
</evidence>
<dbReference type="InterPro" id="IPR020846">
    <property type="entry name" value="MFS_dom"/>
</dbReference>
<feature type="transmembrane region" description="Helical" evidence="5">
    <location>
        <begin position="285"/>
        <end position="304"/>
    </location>
</feature>
<feature type="transmembrane region" description="Helical" evidence="5">
    <location>
        <begin position="46"/>
        <end position="67"/>
    </location>
</feature>
<protein>
    <submittedName>
        <fullName evidence="7">D-galactonate transporter</fullName>
    </submittedName>
</protein>
<dbReference type="InterPro" id="IPR050382">
    <property type="entry name" value="MFS_Na/Anion_cotransporter"/>
</dbReference>
<evidence type="ECO:0000256" key="1">
    <source>
        <dbReference type="ARBA" id="ARBA00004141"/>
    </source>
</evidence>
<comment type="subcellular location">
    <subcellularLocation>
        <location evidence="1">Membrane</location>
        <topology evidence="1">Multi-pass membrane protein</topology>
    </subcellularLocation>
</comment>
<dbReference type="AlphaFoldDB" id="M5RAK6"/>
<keyword evidence="2 5" id="KW-0812">Transmembrane</keyword>
<evidence type="ECO:0000256" key="2">
    <source>
        <dbReference type="ARBA" id="ARBA00022692"/>
    </source>
</evidence>
<dbReference type="Gene3D" id="1.20.1250.20">
    <property type="entry name" value="MFS general substrate transporter like domains"/>
    <property type="match status" value="2"/>
</dbReference>
<dbReference type="SUPFAM" id="SSF103473">
    <property type="entry name" value="MFS general substrate transporter"/>
    <property type="match status" value="1"/>
</dbReference>
<dbReference type="OrthoDB" id="6360at2"/>
<feature type="domain" description="Major facilitator superfamily (MFS) profile" evidence="6">
    <location>
        <begin position="9"/>
        <end position="402"/>
    </location>
</feature>
<keyword evidence="8" id="KW-1185">Reference proteome</keyword>
<accession>M5RAK6</accession>
<feature type="transmembrane region" description="Helical" evidence="5">
    <location>
        <begin position="79"/>
        <end position="102"/>
    </location>
</feature>
<gene>
    <name evidence="7" type="ORF">RMSM_06675</name>
</gene>
<dbReference type="EMBL" id="ANOG01000962">
    <property type="protein sequence ID" value="EMI16405.1"/>
    <property type="molecule type" value="Genomic_DNA"/>
</dbReference>
<dbReference type="GO" id="GO:0016020">
    <property type="term" value="C:membrane"/>
    <property type="evidence" value="ECO:0007669"/>
    <property type="project" value="UniProtKB-SubCell"/>
</dbReference>
<evidence type="ECO:0000256" key="3">
    <source>
        <dbReference type="ARBA" id="ARBA00022989"/>
    </source>
</evidence>
<dbReference type="PROSITE" id="PS50850">
    <property type="entry name" value="MFS"/>
    <property type="match status" value="1"/>
</dbReference>
<keyword evidence="4 5" id="KW-0472">Membrane</keyword>
<dbReference type="Pfam" id="PF07690">
    <property type="entry name" value="MFS_1"/>
    <property type="match status" value="1"/>
</dbReference>
<evidence type="ECO:0000259" key="6">
    <source>
        <dbReference type="PROSITE" id="PS50850"/>
    </source>
</evidence>
<evidence type="ECO:0000256" key="4">
    <source>
        <dbReference type="ARBA" id="ARBA00023136"/>
    </source>
</evidence>
<feature type="transmembrane region" description="Helical" evidence="5">
    <location>
        <begin position="378"/>
        <end position="401"/>
    </location>
</feature>
<keyword evidence="3 5" id="KW-1133">Transmembrane helix</keyword>
<feature type="transmembrane region" description="Helical" evidence="5">
    <location>
        <begin position="252"/>
        <end position="273"/>
    </location>
</feature>
<dbReference type="PANTHER" id="PTHR11662:SF399">
    <property type="entry name" value="FI19708P1-RELATED"/>
    <property type="match status" value="1"/>
</dbReference>
<dbReference type="InterPro" id="IPR036259">
    <property type="entry name" value="MFS_trans_sf"/>
</dbReference>
<feature type="transmembrane region" description="Helical" evidence="5">
    <location>
        <begin position="214"/>
        <end position="232"/>
    </location>
</feature>
<dbReference type="PANTHER" id="PTHR11662">
    <property type="entry name" value="SOLUTE CARRIER FAMILY 17"/>
    <property type="match status" value="1"/>
</dbReference>
<sequence>MLRRSRWILLALLVTSILVNYIDRGALSVAIPAIELEFSLTPTQKGLLLSVFFWTYALLQLPAGWLVDRFDVKWVYAGGYLIWTIATALTGFVGGFTALLAARLLLGLGESAAYPAISRLIVENFPEHKRGTANSLIDAGTKIGPALSILAGGLLVDQFGWRALFIALGVGSIFWLLPWIRYVPSRPRQSSPSDEKAAGHVDRPSLVQVGLNRAVWGSSIGMFSLGYVWYFLLTWLPSYLMDVHHLNLKETAVSAALPFLAMAASSVFWGWAADQLIQRGSSATFARKSISLGGLAIAAILLIAASRAESSTVCIALITGGCCALGMFTANVWAMTQTLAGPAAGSWTGIQNCIGNMGGVVSPLVAGWSVEQTGSYQTAFYIAAIVMALGIAAYLFVVGPIEEIQWQRDRLAHTNLGGDHDE</sequence>
<name>M5RAK6_9BACT</name>
<organism evidence="7 8">
    <name type="scientific">Rhodopirellula maiorica SM1</name>
    <dbReference type="NCBI Taxonomy" id="1265738"/>
    <lineage>
        <taxon>Bacteria</taxon>
        <taxon>Pseudomonadati</taxon>
        <taxon>Planctomycetota</taxon>
        <taxon>Planctomycetia</taxon>
        <taxon>Pirellulales</taxon>
        <taxon>Pirellulaceae</taxon>
        <taxon>Novipirellula</taxon>
    </lineage>
</organism>
<evidence type="ECO:0000256" key="5">
    <source>
        <dbReference type="SAM" id="Phobius"/>
    </source>
</evidence>
<feature type="transmembrane region" description="Helical" evidence="5">
    <location>
        <begin position="159"/>
        <end position="180"/>
    </location>
</feature>
<dbReference type="CDD" id="cd17319">
    <property type="entry name" value="MFS_ExuT_GudP_like"/>
    <property type="match status" value="1"/>
</dbReference>
<feature type="transmembrane region" description="Helical" evidence="5">
    <location>
        <begin position="346"/>
        <end position="366"/>
    </location>
</feature>
<dbReference type="InterPro" id="IPR011701">
    <property type="entry name" value="MFS"/>
</dbReference>
<dbReference type="GO" id="GO:0022857">
    <property type="term" value="F:transmembrane transporter activity"/>
    <property type="evidence" value="ECO:0007669"/>
    <property type="project" value="InterPro"/>
</dbReference>
<comment type="caution">
    <text evidence="7">The sequence shown here is derived from an EMBL/GenBank/DDBJ whole genome shotgun (WGS) entry which is preliminary data.</text>
</comment>
<feature type="transmembrane region" description="Helical" evidence="5">
    <location>
        <begin position="310"/>
        <end position="334"/>
    </location>
</feature>
<dbReference type="Proteomes" id="UP000011991">
    <property type="component" value="Unassembled WGS sequence"/>
</dbReference>
<dbReference type="PATRIC" id="fig|1265738.3.peg.6669"/>
<proteinExistence type="predicted"/>
<evidence type="ECO:0000313" key="7">
    <source>
        <dbReference type="EMBL" id="EMI16405.1"/>
    </source>
</evidence>
<dbReference type="RefSeq" id="WP_008706787.1">
    <property type="nucleotide sequence ID" value="NZ_ANOG01000962.1"/>
</dbReference>
<reference evidence="7 8" key="1">
    <citation type="journal article" date="2013" name="Mar. Genomics">
        <title>Expression of sulfatases in Rhodopirellula baltica and the diversity of sulfatases in the genus Rhodopirellula.</title>
        <authorList>
            <person name="Wegner C.E."/>
            <person name="Richter-Heitmann T."/>
            <person name="Klindworth A."/>
            <person name="Klockow C."/>
            <person name="Richter M."/>
            <person name="Achstetter T."/>
            <person name="Glockner F.O."/>
            <person name="Harder J."/>
        </authorList>
    </citation>
    <scope>NUCLEOTIDE SEQUENCE [LARGE SCALE GENOMIC DNA]</scope>
    <source>
        <strain evidence="7 8">SM1</strain>
    </source>
</reference>